<feature type="compositionally biased region" description="Basic residues" evidence="1">
    <location>
        <begin position="68"/>
        <end position="78"/>
    </location>
</feature>
<dbReference type="AlphaFoldDB" id="A0A371DS92"/>
<protein>
    <submittedName>
        <fullName evidence="2">Uncharacterized protein</fullName>
    </submittedName>
</protein>
<evidence type="ECO:0000313" key="3">
    <source>
        <dbReference type="Proteomes" id="UP000256964"/>
    </source>
</evidence>
<feature type="compositionally biased region" description="Polar residues" evidence="1">
    <location>
        <begin position="58"/>
        <end position="67"/>
    </location>
</feature>
<accession>A0A371DS92</accession>
<dbReference type="Proteomes" id="UP000256964">
    <property type="component" value="Unassembled WGS sequence"/>
</dbReference>
<keyword evidence="3" id="KW-1185">Reference proteome</keyword>
<sequence>MVNIFESMGCRATAIPSAEEDSRRRKDFPFLVESRIQELVGEHSCSAHGEASVVVNGNAMTGASGNSTRRKKPSRRMWSRADYSKS</sequence>
<name>A0A371DS92_9APHY</name>
<evidence type="ECO:0000313" key="2">
    <source>
        <dbReference type="EMBL" id="RDX55423.1"/>
    </source>
</evidence>
<dbReference type="EMBL" id="KZ857382">
    <property type="protein sequence ID" value="RDX55423.1"/>
    <property type="molecule type" value="Genomic_DNA"/>
</dbReference>
<gene>
    <name evidence="2" type="ORF">OH76DRAFT_1396813</name>
</gene>
<feature type="region of interest" description="Disordered" evidence="1">
    <location>
        <begin position="57"/>
        <end position="86"/>
    </location>
</feature>
<proteinExistence type="predicted"/>
<evidence type="ECO:0000256" key="1">
    <source>
        <dbReference type="SAM" id="MobiDB-lite"/>
    </source>
</evidence>
<feature type="non-terminal residue" evidence="2">
    <location>
        <position position="1"/>
    </location>
</feature>
<dbReference type="Gene3D" id="3.40.50.880">
    <property type="match status" value="1"/>
</dbReference>
<reference evidence="2 3" key="1">
    <citation type="journal article" date="2018" name="Biotechnol. Biofuels">
        <title>Integrative visual omics of the white-rot fungus Polyporus brumalis exposes the biotechnological potential of its oxidative enzymes for delignifying raw plant biomass.</title>
        <authorList>
            <person name="Miyauchi S."/>
            <person name="Rancon A."/>
            <person name="Drula E."/>
            <person name="Hage H."/>
            <person name="Chaduli D."/>
            <person name="Favel A."/>
            <person name="Grisel S."/>
            <person name="Henrissat B."/>
            <person name="Herpoel-Gimbert I."/>
            <person name="Ruiz-Duenas F.J."/>
            <person name="Chevret D."/>
            <person name="Hainaut M."/>
            <person name="Lin J."/>
            <person name="Wang M."/>
            <person name="Pangilinan J."/>
            <person name="Lipzen A."/>
            <person name="Lesage-Meessen L."/>
            <person name="Navarro D."/>
            <person name="Riley R."/>
            <person name="Grigoriev I.V."/>
            <person name="Zhou S."/>
            <person name="Raouche S."/>
            <person name="Rosso M.N."/>
        </authorList>
    </citation>
    <scope>NUCLEOTIDE SEQUENCE [LARGE SCALE GENOMIC DNA]</scope>
    <source>
        <strain evidence="2 3">BRFM 1820</strain>
    </source>
</reference>
<organism evidence="2 3">
    <name type="scientific">Lentinus brumalis</name>
    <dbReference type="NCBI Taxonomy" id="2498619"/>
    <lineage>
        <taxon>Eukaryota</taxon>
        <taxon>Fungi</taxon>
        <taxon>Dikarya</taxon>
        <taxon>Basidiomycota</taxon>
        <taxon>Agaricomycotina</taxon>
        <taxon>Agaricomycetes</taxon>
        <taxon>Polyporales</taxon>
        <taxon>Polyporaceae</taxon>
        <taxon>Lentinus</taxon>
    </lineage>
</organism>
<dbReference type="InterPro" id="IPR029062">
    <property type="entry name" value="Class_I_gatase-like"/>
</dbReference>